<gene>
    <name evidence="2" type="ORF">RchiOBHm_Chr1g0378631</name>
</gene>
<accession>A0A2P6SNB5</accession>
<proteinExistence type="predicted"/>
<protein>
    <submittedName>
        <fullName evidence="2">Putative transcription factor interactor and regulator CCHC(Zn) family</fullName>
    </submittedName>
</protein>
<evidence type="ECO:0000313" key="3">
    <source>
        <dbReference type="Proteomes" id="UP000238479"/>
    </source>
</evidence>
<dbReference type="Proteomes" id="UP000238479">
    <property type="component" value="Chromosome 1"/>
</dbReference>
<feature type="compositionally biased region" description="Acidic residues" evidence="1">
    <location>
        <begin position="162"/>
        <end position="179"/>
    </location>
</feature>
<feature type="region of interest" description="Disordered" evidence="1">
    <location>
        <begin position="158"/>
        <end position="180"/>
    </location>
</feature>
<evidence type="ECO:0000313" key="2">
    <source>
        <dbReference type="EMBL" id="PRQ60204.1"/>
    </source>
</evidence>
<name>A0A2P6SNB5_ROSCH</name>
<dbReference type="EMBL" id="PDCK01000039">
    <property type="protein sequence ID" value="PRQ60204.1"/>
    <property type="molecule type" value="Genomic_DNA"/>
</dbReference>
<dbReference type="Gramene" id="PRQ60204">
    <property type="protein sequence ID" value="PRQ60204"/>
    <property type="gene ID" value="RchiOBHm_Chr1g0378631"/>
</dbReference>
<organism evidence="2 3">
    <name type="scientific">Rosa chinensis</name>
    <name type="common">China rose</name>
    <dbReference type="NCBI Taxonomy" id="74649"/>
    <lineage>
        <taxon>Eukaryota</taxon>
        <taxon>Viridiplantae</taxon>
        <taxon>Streptophyta</taxon>
        <taxon>Embryophyta</taxon>
        <taxon>Tracheophyta</taxon>
        <taxon>Spermatophyta</taxon>
        <taxon>Magnoliopsida</taxon>
        <taxon>eudicotyledons</taxon>
        <taxon>Gunneridae</taxon>
        <taxon>Pentapetalae</taxon>
        <taxon>rosids</taxon>
        <taxon>fabids</taxon>
        <taxon>Rosales</taxon>
        <taxon>Rosaceae</taxon>
        <taxon>Rosoideae</taxon>
        <taxon>Rosoideae incertae sedis</taxon>
        <taxon>Rosa</taxon>
    </lineage>
</organism>
<evidence type="ECO:0000256" key="1">
    <source>
        <dbReference type="SAM" id="MobiDB-lite"/>
    </source>
</evidence>
<sequence>MECGETSMPEIIKEAKEADLHESLAGKFPVAFAKPMSDFEGRAESELYRDLLYSLQEVGCQMRLLGISSVPEANKNRTHGSKGEELKGTGYTLAQILIDIVRFASKVGFHIDLDSIDSRDRKMLKDETKAGVMEWEPMGSDLLNDQVEKKQPGMIKWVDLGDSTEESEDEESEDQETKDEDLNLAVENCSDGEQFLKLCQIKTNDAGVSYVRMGDYVYVKKEENSEDGYSEEEGEGCPVCFDLDHNNNNCPWLVNVPPGKTVGRLYDIQCKGCDKLGLACCSKGVRAVLRRCGRCFDFGHWGDDCPSYKYMPLSAFPNYP</sequence>
<keyword evidence="3" id="KW-1185">Reference proteome</keyword>
<dbReference type="AlphaFoldDB" id="A0A2P6SNB5"/>
<comment type="caution">
    <text evidence="2">The sequence shown here is derived from an EMBL/GenBank/DDBJ whole genome shotgun (WGS) entry which is preliminary data.</text>
</comment>
<reference evidence="2 3" key="1">
    <citation type="journal article" date="2018" name="Nat. Genet.">
        <title>The Rosa genome provides new insights in the design of modern roses.</title>
        <authorList>
            <person name="Bendahmane M."/>
        </authorList>
    </citation>
    <scope>NUCLEOTIDE SEQUENCE [LARGE SCALE GENOMIC DNA]</scope>
    <source>
        <strain evidence="3">cv. Old Blush</strain>
    </source>
</reference>